<accession>A0A1B7TG07</accession>
<dbReference type="EMBL" id="LXPE01000007">
    <property type="protein sequence ID" value="OBA27661.1"/>
    <property type="molecule type" value="Genomic_DNA"/>
</dbReference>
<reference evidence="2" key="1">
    <citation type="journal article" date="2016" name="Proc. Natl. Acad. Sci. U.S.A.">
        <title>Comparative genomics of biotechnologically important yeasts.</title>
        <authorList>
            <person name="Riley R."/>
            <person name="Haridas S."/>
            <person name="Wolfe K.H."/>
            <person name="Lopes M.R."/>
            <person name="Hittinger C.T."/>
            <person name="Goeker M."/>
            <person name="Salamov A.A."/>
            <person name="Wisecaver J.H."/>
            <person name="Long T.M."/>
            <person name="Calvey C.H."/>
            <person name="Aerts A.L."/>
            <person name="Barry K.W."/>
            <person name="Choi C."/>
            <person name="Clum A."/>
            <person name="Coughlan A.Y."/>
            <person name="Deshpande S."/>
            <person name="Douglass A.P."/>
            <person name="Hanson S.J."/>
            <person name="Klenk H.-P."/>
            <person name="LaButti K.M."/>
            <person name="Lapidus A."/>
            <person name="Lindquist E.A."/>
            <person name="Lipzen A.M."/>
            <person name="Meier-Kolthoff J.P."/>
            <person name="Ohm R.A."/>
            <person name="Otillar R.P."/>
            <person name="Pangilinan J.L."/>
            <person name="Peng Y."/>
            <person name="Rokas A."/>
            <person name="Rosa C.A."/>
            <person name="Scheuner C."/>
            <person name="Sibirny A.A."/>
            <person name="Slot J.C."/>
            <person name="Stielow J.B."/>
            <person name="Sun H."/>
            <person name="Kurtzman C.P."/>
            <person name="Blackwell M."/>
            <person name="Grigoriev I.V."/>
            <person name="Jeffries T.W."/>
        </authorList>
    </citation>
    <scope>NUCLEOTIDE SEQUENCE [LARGE SCALE GENOMIC DNA]</scope>
    <source>
        <strain evidence="2">NRRL Y-1626</strain>
    </source>
</reference>
<evidence type="ECO:0000313" key="2">
    <source>
        <dbReference type="Proteomes" id="UP000092321"/>
    </source>
</evidence>
<keyword evidence="2" id="KW-1185">Reference proteome</keyword>
<name>A0A1B7TG07_9ASCO</name>
<comment type="caution">
    <text evidence="1">The sequence shown here is derived from an EMBL/GenBank/DDBJ whole genome shotgun (WGS) entry which is preliminary data.</text>
</comment>
<proteinExistence type="predicted"/>
<dbReference type="AlphaFoldDB" id="A0A1B7TG07"/>
<protein>
    <submittedName>
        <fullName evidence="1">Uncharacterized protein</fullName>
    </submittedName>
</protein>
<gene>
    <name evidence="1" type="ORF">HANVADRAFT_48006</name>
</gene>
<dbReference type="Proteomes" id="UP000092321">
    <property type="component" value="Unassembled WGS sequence"/>
</dbReference>
<evidence type="ECO:0000313" key="1">
    <source>
        <dbReference type="EMBL" id="OBA27661.1"/>
    </source>
</evidence>
<organism evidence="1 2">
    <name type="scientific">Hanseniaspora valbyensis NRRL Y-1626</name>
    <dbReference type="NCBI Taxonomy" id="766949"/>
    <lineage>
        <taxon>Eukaryota</taxon>
        <taxon>Fungi</taxon>
        <taxon>Dikarya</taxon>
        <taxon>Ascomycota</taxon>
        <taxon>Saccharomycotina</taxon>
        <taxon>Saccharomycetes</taxon>
        <taxon>Saccharomycodales</taxon>
        <taxon>Saccharomycodaceae</taxon>
        <taxon>Hanseniaspora</taxon>
    </lineage>
</organism>
<sequence>MLQEKKENNDKNETNYKVMWGPSTFAQLENIEVLWNAMSGTFVYGEQFSSDEEDSLVRFKKYTRLMDSIRSTEECYSNIADHQEALRLVAMQSLSGTAYKFFINSW</sequence>